<dbReference type="InterPro" id="IPR010061">
    <property type="entry name" value="MeMal-semiAld_DH"/>
</dbReference>
<feature type="domain" description="Aldehyde dehydrogenase" evidence="4">
    <location>
        <begin position="15"/>
        <end position="477"/>
    </location>
</feature>
<comment type="caution">
    <text evidence="5">The sequence shown here is derived from an EMBL/GenBank/DDBJ whole genome shotgun (WGS) entry which is preliminary data.</text>
</comment>
<dbReference type="GO" id="GO:0004491">
    <property type="term" value="F:methylmalonate-semialdehyde dehydrogenase (acylating, NAD) activity"/>
    <property type="evidence" value="ECO:0007669"/>
    <property type="project" value="UniProtKB-EC"/>
</dbReference>
<evidence type="ECO:0000256" key="2">
    <source>
        <dbReference type="ARBA" id="ARBA00023002"/>
    </source>
</evidence>
<evidence type="ECO:0000313" key="6">
    <source>
        <dbReference type="Proteomes" id="UP000277864"/>
    </source>
</evidence>
<dbReference type="InterPro" id="IPR016163">
    <property type="entry name" value="Ald_DH_C"/>
</dbReference>
<dbReference type="AlphaFoldDB" id="A0A429Z4D7"/>
<dbReference type="InterPro" id="IPR016161">
    <property type="entry name" value="Ald_DH/histidinol_DH"/>
</dbReference>
<dbReference type="Gene3D" id="3.40.309.10">
    <property type="entry name" value="Aldehyde Dehydrogenase, Chain A, domain 2"/>
    <property type="match status" value="1"/>
</dbReference>
<proteinExistence type="predicted"/>
<dbReference type="InterPro" id="IPR016160">
    <property type="entry name" value="Ald_DH_CS_CYS"/>
</dbReference>
<name>A0A429Z4D7_9ENTE</name>
<dbReference type="Pfam" id="PF00171">
    <property type="entry name" value="Aldedh"/>
    <property type="match status" value="1"/>
</dbReference>
<dbReference type="FunFam" id="3.40.605.10:FF:000003">
    <property type="entry name" value="Methylmalonate-semialdehyde dehydrogenase [acylating]"/>
    <property type="match status" value="1"/>
</dbReference>
<accession>A0A429Z4D7</accession>
<dbReference type="InterPro" id="IPR016162">
    <property type="entry name" value="Ald_DH_N"/>
</dbReference>
<dbReference type="PROSITE" id="PS00070">
    <property type="entry name" value="ALDEHYDE_DEHYDR_CYS"/>
    <property type="match status" value="1"/>
</dbReference>
<dbReference type="Gene3D" id="3.40.605.10">
    <property type="entry name" value="Aldehyde Dehydrogenase, Chain A, domain 1"/>
    <property type="match status" value="1"/>
</dbReference>
<dbReference type="EC" id="1.2.1.27" evidence="1"/>
<evidence type="ECO:0000259" key="4">
    <source>
        <dbReference type="Pfam" id="PF00171"/>
    </source>
</evidence>
<gene>
    <name evidence="5" type="primary">mmsA</name>
    <name evidence="5" type="ORF">C7P63_10090</name>
</gene>
<organism evidence="5 6">
    <name type="scientific">Vagococcus humatus</name>
    <dbReference type="NCBI Taxonomy" id="1889241"/>
    <lineage>
        <taxon>Bacteria</taxon>
        <taxon>Bacillati</taxon>
        <taxon>Bacillota</taxon>
        <taxon>Bacilli</taxon>
        <taxon>Lactobacillales</taxon>
        <taxon>Enterococcaceae</taxon>
        <taxon>Vagococcus</taxon>
    </lineage>
</organism>
<evidence type="ECO:0000256" key="3">
    <source>
        <dbReference type="ARBA" id="ARBA00023027"/>
    </source>
</evidence>
<dbReference type="CDD" id="cd07085">
    <property type="entry name" value="ALDH_F6_MMSDH"/>
    <property type="match status" value="1"/>
</dbReference>
<reference evidence="5 6" key="1">
    <citation type="submission" date="2018-03" db="EMBL/GenBank/DDBJ databases">
        <authorList>
            <person name="Gulvik C.A."/>
        </authorList>
    </citation>
    <scope>NUCLEOTIDE SEQUENCE [LARGE SCALE GENOMIC DNA]</scope>
    <source>
        <strain evidence="5 6">JCM 31581</strain>
    </source>
</reference>
<dbReference type="OrthoDB" id="9762913at2"/>
<dbReference type="EMBL" id="PXZH01000008">
    <property type="protein sequence ID" value="RST88552.1"/>
    <property type="molecule type" value="Genomic_DNA"/>
</dbReference>
<dbReference type="RefSeq" id="WP_125944032.1">
    <property type="nucleotide sequence ID" value="NZ_PXZH01000008.1"/>
</dbReference>
<dbReference type="PANTHER" id="PTHR43866:SF4">
    <property type="entry name" value="MALONATE-SEMIALDEHYDE DEHYDROGENASE"/>
    <property type="match status" value="1"/>
</dbReference>
<keyword evidence="3" id="KW-0520">NAD</keyword>
<evidence type="ECO:0000313" key="5">
    <source>
        <dbReference type="EMBL" id="RST88552.1"/>
    </source>
</evidence>
<evidence type="ECO:0000256" key="1">
    <source>
        <dbReference type="ARBA" id="ARBA00013048"/>
    </source>
</evidence>
<dbReference type="PANTHER" id="PTHR43866">
    <property type="entry name" value="MALONATE-SEMIALDEHYDE DEHYDROGENASE"/>
    <property type="match status" value="1"/>
</dbReference>
<dbReference type="Proteomes" id="UP000277864">
    <property type="component" value="Unassembled WGS sequence"/>
</dbReference>
<dbReference type="InterPro" id="IPR015590">
    <property type="entry name" value="Aldehyde_DH_dom"/>
</dbReference>
<dbReference type="GO" id="GO:0006574">
    <property type="term" value="P:L-valine catabolic process"/>
    <property type="evidence" value="ECO:0007669"/>
    <property type="project" value="TreeGrafter"/>
</dbReference>
<dbReference type="FunFam" id="3.40.309.10:FF:000002">
    <property type="entry name" value="Methylmalonate-semialdehyde dehydrogenase (Acylating)"/>
    <property type="match status" value="1"/>
</dbReference>
<keyword evidence="6" id="KW-1185">Reference proteome</keyword>
<sequence>MATIKTLKNYIGGQWVDSHATEFEDIINPATEEVIAKVPLSPQEDVTKAVKVAQEAFEMWQRVSVPKRGRYLFKLQNILVDHKQELAELITLENGKPVAEALGEVQRGIENVENAASVTNLMMGDTVSTAATDIEVANYRYPIGVIGGITPFNFPMMVPFWIFPMAIATGNTVVLKPSEKTPLLTERVMDLIEEAGIPNGVVNVVNGGRDVVNALLTDPLVKGITFVGSKNVGEYVYRTGTQNLKRVQALTGAKNHVIVLKDANLDKAVENIIGGAFGSAGERCMAASVIVLEEAIADEFLAKFKQAAEELVIGNGLEGTVTLGPVIRKDAQERTFGYIEKGIQEGAELLLDGRKNLPQTGYFVGPTIFDHVTTDMAIWKDEIFAPVASIVRVKDVKEAVALTNQSEFANGSCIFTNNASAIRYFREHVDAGMLGINLGVPAPIAWFAFSGWKNSFFGDLHANGKDSVEFYTHRKVVTARYAETDI</sequence>
<protein>
    <recommendedName>
        <fullName evidence="1">methylmalonate-semialdehyde dehydrogenase (CoA acylating)</fullName>
        <ecNumber evidence="1">1.2.1.27</ecNumber>
    </recommendedName>
</protein>
<dbReference type="GO" id="GO:0006210">
    <property type="term" value="P:thymine catabolic process"/>
    <property type="evidence" value="ECO:0007669"/>
    <property type="project" value="TreeGrafter"/>
</dbReference>
<keyword evidence="2" id="KW-0560">Oxidoreductase</keyword>
<dbReference type="NCBIfam" id="TIGR01722">
    <property type="entry name" value="MMSDH"/>
    <property type="match status" value="1"/>
</dbReference>
<dbReference type="SUPFAM" id="SSF53720">
    <property type="entry name" value="ALDH-like"/>
    <property type="match status" value="1"/>
</dbReference>